<protein>
    <submittedName>
        <fullName evidence="1">Uncharacterized protein</fullName>
    </submittedName>
</protein>
<proteinExistence type="predicted"/>
<accession>A0ABD0JML6</accession>
<feature type="non-terminal residue" evidence="1">
    <location>
        <position position="72"/>
    </location>
</feature>
<keyword evidence="2" id="KW-1185">Reference proteome</keyword>
<sequence length="72" mass="8253">MNRTGRQWLTDNAIGSQIVETYTAGCAQQQESYTDPGKVFSTYMEYLFHRNGEHIPVAGIRKLQFRNQAQEA</sequence>
<organism evidence="1 2">
    <name type="scientific">Batillaria attramentaria</name>
    <dbReference type="NCBI Taxonomy" id="370345"/>
    <lineage>
        <taxon>Eukaryota</taxon>
        <taxon>Metazoa</taxon>
        <taxon>Spiralia</taxon>
        <taxon>Lophotrochozoa</taxon>
        <taxon>Mollusca</taxon>
        <taxon>Gastropoda</taxon>
        <taxon>Caenogastropoda</taxon>
        <taxon>Sorbeoconcha</taxon>
        <taxon>Cerithioidea</taxon>
        <taxon>Batillariidae</taxon>
        <taxon>Batillaria</taxon>
    </lineage>
</organism>
<gene>
    <name evidence="1" type="ORF">BaRGS_00032804</name>
</gene>
<name>A0ABD0JML6_9CAEN</name>
<comment type="caution">
    <text evidence="1">The sequence shown here is derived from an EMBL/GenBank/DDBJ whole genome shotgun (WGS) entry which is preliminary data.</text>
</comment>
<reference evidence="1 2" key="1">
    <citation type="journal article" date="2023" name="Sci. Data">
        <title>Genome assembly of the Korean intertidal mud-creeper Batillaria attramentaria.</title>
        <authorList>
            <person name="Patra A.K."/>
            <person name="Ho P.T."/>
            <person name="Jun S."/>
            <person name="Lee S.J."/>
            <person name="Kim Y."/>
            <person name="Won Y.J."/>
        </authorList>
    </citation>
    <scope>NUCLEOTIDE SEQUENCE [LARGE SCALE GENOMIC DNA]</scope>
    <source>
        <strain evidence="1">Wonlab-2016</strain>
    </source>
</reference>
<evidence type="ECO:0000313" key="2">
    <source>
        <dbReference type="Proteomes" id="UP001519460"/>
    </source>
</evidence>
<evidence type="ECO:0000313" key="1">
    <source>
        <dbReference type="EMBL" id="KAK7475915.1"/>
    </source>
</evidence>
<dbReference type="Proteomes" id="UP001519460">
    <property type="component" value="Unassembled WGS sequence"/>
</dbReference>
<dbReference type="AlphaFoldDB" id="A0ABD0JML6"/>
<dbReference type="EMBL" id="JACVVK020000390">
    <property type="protein sequence ID" value="KAK7475915.1"/>
    <property type="molecule type" value="Genomic_DNA"/>
</dbReference>